<dbReference type="EMBL" id="SMJU01000011">
    <property type="protein sequence ID" value="TDB62749.1"/>
    <property type="molecule type" value="Genomic_DNA"/>
</dbReference>
<reference evidence="1 2" key="1">
    <citation type="submission" date="2019-02" db="EMBL/GenBank/DDBJ databases">
        <title>Arundinibacter roseus gen. nov., sp. nov., a new member of the family Cytophagaceae.</title>
        <authorList>
            <person name="Szuroczki S."/>
            <person name="Khayer B."/>
            <person name="Sproer C."/>
            <person name="Toumi M."/>
            <person name="Szabo A."/>
            <person name="Felfoldi T."/>
            <person name="Schumann P."/>
            <person name="Toth E."/>
        </authorList>
    </citation>
    <scope>NUCLEOTIDE SEQUENCE [LARGE SCALE GENOMIC DNA]</scope>
    <source>
        <strain evidence="1 2">DMA-k-7a</strain>
    </source>
</reference>
<evidence type="ECO:0000313" key="1">
    <source>
        <dbReference type="EMBL" id="TDB62749.1"/>
    </source>
</evidence>
<gene>
    <name evidence="1" type="ORF">EZE20_17595</name>
</gene>
<keyword evidence="2" id="KW-1185">Reference proteome</keyword>
<evidence type="ECO:0008006" key="3">
    <source>
        <dbReference type="Google" id="ProtNLM"/>
    </source>
</evidence>
<dbReference type="RefSeq" id="WP_132120078.1">
    <property type="nucleotide sequence ID" value="NZ_SMJU01000011.1"/>
</dbReference>
<proteinExistence type="predicted"/>
<sequence length="191" mass="21629">MYLSKWLLGISLVYLIHSTGLAQTNLRVSVMNQALSLPSLNVLHLPLHPGLTIGSDLLIKNHKRWHTTLGADLTFFHHRLSENALMLDAVYGLGYKFDFGLQPRFLAALGYKHSLAAGEVYKLRDGAYEKTFYWGKPQFNFKVGFGFEYPLSRTYSLTTDYKTMIALPYSQKIAFSLHTLLSVGIKVNLKN</sequence>
<protein>
    <recommendedName>
        <fullName evidence="3">Outer membrane protein beta-barrel domain-containing protein</fullName>
    </recommendedName>
</protein>
<organism evidence="1 2">
    <name type="scientific">Arundinibacter roseus</name>
    <dbReference type="NCBI Taxonomy" id="2070510"/>
    <lineage>
        <taxon>Bacteria</taxon>
        <taxon>Pseudomonadati</taxon>
        <taxon>Bacteroidota</taxon>
        <taxon>Cytophagia</taxon>
        <taxon>Cytophagales</taxon>
        <taxon>Spirosomataceae</taxon>
        <taxon>Arundinibacter</taxon>
    </lineage>
</organism>
<dbReference type="OrthoDB" id="949873at2"/>
<evidence type="ECO:0000313" key="2">
    <source>
        <dbReference type="Proteomes" id="UP000295706"/>
    </source>
</evidence>
<dbReference type="Proteomes" id="UP000295706">
    <property type="component" value="Unassembled WGS sequence"/>
</dbReference>
<comment type="caution">
    <text evidence="1">The sequence shown here is derived from an EMBL/GenBank/DDBJ whole genome shotgun (WGS) entry which is preliminary data.</text>
</comment>
<dbReference type="AlphaFoldDB" id="A0A4R4K979"/>
<accession>A0A4R4K979</accession>
<name>A0A4R4K979_9BACT</name>